<dbReference type="EMBL" id="JBHSHE010000082">
    <property type="protein sequence ID" value="MFC4717737.1"/>
    <property type="molecule type" value="Genomic_DNA"/>
</dbReference>
<evidence type="ECO:0000313" key="3">
    <source>
        <dbReference type="Proteomes" id="UP001595884"/>
    </source>
</evidence>
<evidence type="ECO:0008006" key="4">
    <source>
        <dbReference type="Google" id="ProtNLM"/>
    </source>
</evidence>
<sequence>MRKSLAPIALALTVMLVGCSNTPTATDQPAEKTNAQVVQEAKPADLTGHWKQVNSQSDDAFQSATVTDDTITIDWVTNNGDTKSVYWVGTFKSPTEAAESYVWTSKRDKGATDSALLASTSDNKEFTFSDEQISYEAGIMGTTTTVRLAKD</sequence>
<keyword evidence="3" id="KW-1185">Reference proteome</keyword>
<protein>
    <recommendedName>
        <fullName evidence="4">Lipoprotein</fullName>
    </recommendedName>
</protein>
<dbReference type="Proteomes" id="UP001595884">
    <property type="component" value="Unassembled WGS sequence"/>
</dbReference>
<feature type="signal peptide" evidence="1">
    <location>
        <begin position="1"/>
        <end position="25"/>
    </location>
</feature>
<evidence type="ECO:0000313" key="2">
    <source>
        <dbReference type="EMBL" id="MFC4717737.1"/>
    </source>
</evidence>
<dbReference type="GeneID" id="303305316"/>
<dbReference type="RefSeq" id="WP_096257581.1">
    <property type="nucleotide sequence ID" value="NZ_BAAAVQ010000005.1"/>
</dbReference>
<name>A0ABV9MP65_9MICC</name>
<organism evidence="2 3">
    <name type="scientific">Glutamicibacter bergerei</name>
    <dbReference type="NCBI Taxonomy" id="256702"/>
    <lineage>
        <taxon>Bacteria</taxon>
        <taxon>Bacillati</taxon>
        <taxon>Actinomycetota</taxon>
        <taxon>Actinomycetes</taxon>
        <taxon>Micrococcales</taxon>
        <taxon>Micrococcaceae</taxon>
        <taxon>Glutamicibacter</taxon>
    </lineage>
</organism>
<proteinExistence type="predicted"/>
<comment type="caution">
    <text evidence="2">The sequence shown here is derived from an EMBL/GenBank/DDBJ whole genome shotgun (WGS) entry which is preliminary data.</text>
</comment>
<evidence type="ECO:0000256" key="1">
    <source>
        <dbReference type="SAM" id="SignalP"/>
    </source>
</evidence>
<keyword evidence="1" id="KW-0732">Signal</keyword>
<accession>A0ABV9MP65</accession>
<dbReference type="PROSITE" id="PS51257">
    <property type="entry name" value="PROKAR_LIPOPROTEIN"/>
    <property type="match status" value="1"/>
</dbReference>
<reference evidence="3" key="1">
    <citation type="journal article" date="2019" name="Int. J. Syst. Evol. Microbiol.">
        <title>The Global Catalogue of Microorganisms (GCM) 10K type strain sequencing project: providing services to taxonomists for standard genome sequencing and annotation.</title>
        <authorList>
            <consortium name="The Broad Institute Genomics Platform"/>
            <consortium name="The Broad Institute Genome Sequencing Center for Infectious Disease"/>
            <person name="Wu L."/>
            <person name="Ma J."/>
        </authorList>
    </citation>
    <scope>NUCLEOTIDE SEQUENCE [LARGE SCALE GENOMIC DNA]</scope>
    <source>
        <strain evidence="3">CGMCC 1.12849</strain>
    </source>
</reference>
<feature type="chain" id="PRO_5045613678" description="Lipoprotein" evidence="1">
    <location>
        <begin position="26"/>
        <end position="151"/>
    </location>
</feature>
<gene>
    <name evidence="2" type="ORF">ACFO7V_16565</name>
</gene>